<name>A0AAD8I4P9_9APIA</name>
<dbReference type="Proteomes" id="UP001237642">
    <property type="component" value="Unassembled WGS sequence"/>
</dbReference>
<dbReference type="EMBL" id="JAUIZM010000006">
    <property type="protein sequence ID" value="KAK1378389.1"/>
    <property type="molecule type" value="Genomic_DNA"/>
</dbReference>
<evidence type="ECO:0000313" key="1">
    <source>
        <dbReference type="EMBL" id="KAK1378389.1"/>
    </source>
</evidence>
<evidence type="ECO:0000313" key="2">
    <source>
        <dbReference type="Proteomes" id="UP001237642"/>
    </source>
</evidence>
<organism evidence="1 2">
    <name type="scientific">Heracleum sosnowskyi</name>
    <dbReference type="NCBI Taxonomy" id="360622"/>
    <lineage>
        <taxon>Eukaryota</taxon>
        <taxon>Viridiplantae</taxon>
        <taxon>Streptophyta</taxon>
        <taxon>Embryophyta</taxon>
        <taxon>Tracheophyta</taxon>
        <taxon>Spermatophyta</taxon>
        <taxon>Magnoliopsida</taxon>
        <taxon>eudicotyledons</taxon>
        <taxon>Gunneridae</taxon>
        <taxon>Pentapetalae</taxon>
        <taxon>asterids</taxon>
        <taxon>campanulids</taxon>
        <taxon>Apiales</taxon>
        <taxon>Apiaceae</taxon>
        <taxon>Apioideae</taxon>
        <taxon>apioid superclade</taxon>
        <taxon>Tordylieae</taxon>
        <taxon>Tordyliinae</taxon>
        <taxon>Heracleum</taxon>
    </lineage>
</organism>
<reference evidence="1" key="1">
    <citation type="submission" date="2023-02" db="EMBL/GenBank/DDBJ databases">
        <title>Genome of toxic invasive species Heracleum sosnowskyi carries increased number of genes despite the absence of recent whole-genome duplications.</title>
        <authorList>
            <person name="Schelkunov M."/>
            <person name="Shtratnikova V."/>
            <person name="Makarenko M."/>
            <person name="Klepikova A."/>
            <person name="Omelchenko D."/>
            <person name="Novikova G."/>
            <person name="Obukhova E."/>
            <person name="Bogdanov V."/>
            <person name="Penin A."/>
            <person name="Logacheva M."/>
        </authorList>
    </citation>
    <scope>NUCLEOTIDE SEQUENCE</scope>
    <source>
        <strain evidence="1">Hsosn_3</strain>
        <tissue evidence="1">Leaf</tissue>
    </source>
</reference>
<protein>
    <submittedName>
        <fullName evidence="1">Uncharacterized protein</fullName>
    </submittedName>
</protein>
<accession>A0AAD8I4P9</accession>
<keyword evidence="2" id="KW-1185">Reference proteome</keyword>
<proteinExistence type="predicted"/>
<dbReference type="AlphaFoldDB" id="A0AAD8I4P9"/>
<sequence>MLAVNCVCLVINTVGFENEIIQGGEETDLKDIQDLNRLKSGFPLASGSVNVANTLDQGGGTREAEPPSVTGNSNVKSATHHLRLVERNEVRFITKNIISFRNKVRKKGEPDSMKRRSEYTFQLIKNGKDGQEISDAKTIIHASQWNAKLYILKHDIQDSGRKLLYVAVYHSDIHWDIRIVKLNDACANNFLNLMRSSSELEIFLAKIVSFYERNANASPMVAPISYEHIASTVGPVPVLQYRRRVKVWNLPGKTH</sequence>
<reference evidence="1" key="2">
    <citation type="submission" date="2023-05" db="EMBL/GenBank/DDBJ databases">
        <authorList>
            <person name="Schelkunov M.I."/>
        </authorList>
    </citation>
    <scope>NUCLEOTIDE SEQUENCE</scope>
    <source>
        <strain evidence="1">Hsosn_3</strain>
        <tissue evidence="1">Leaf</tissue>
    </source>
</reference>
<gene>
    <name evidence="1" type="ORF">POM88_025133</name>
</gene>
<comment type="caution">
    <text evidence="1">The sequence shown here is derived from an EMBL/GenBank/DDBJ whole genome shotgun (WGS) entry which is preliminary data.</text>
</comment>